<accession>A0A9P0E5Y7</accession>
<dbReference type="EMBL" id="OV725077">
    <property type="protein sequence ID" value="CAH1388962.1"/>
    <property type="molecule type" value="Genomic_DNA"/>
</dbReference>
<proteinExistence type="predicted"/>
<evidence type="ECO:0000313" key="2">
    <source>
        <dbReference type="EMBL" id="CAH1388962.1"/>
    </source>
</evidence>
<dbReference type="OrthoDB" id="6618815at2759"/>
<name>A0A9P0E5Y7_NEZVI</name>
<keyword evidence="3" id="KW-1185">Reference proteome</keyword>
<dbReference type="PANTHER" id="PTHR28495">
    <property type="entry name" value="HYPOTHETICAL PROTEIN LOC100359752"/>
    <property type="match status" value="1"/>
</dbReference>
<evidence type="ECO:0000259" key="1">
    <source>
        <dbReference type="Pfam" id="PF15813"/>
    </source>
</evidence>
<dbReference type="Pfam" id="PF15813">
    <property type="entry name" value="DUF4708"/>
    <property type="match status" value="1"/>
</dbReference>
<feature type="domain" description="DUF4708" evidence="1">
    <location>
        <begin position="5"/>
        <end position="267"/>
    </location>
</feature>
<reference evidence="2" key="1">
    <citation type="submission" date="2022-01" db="EMBL/GenBank/DDBJ databases">
        <authorList>
            <person name="King R."/>
        </authorList>
    </citation>
    <scope>NUCLEOTIDE SEQUENCE</scope>
</reference>
<organism evidence="2 3">
    <name type="scientific">Nezara viridula</name>
    <name type="common">Southern green stink bug</name>
    <name type="synonym">Cimex viridulus</name>
    <dbReference type="NCBI Taxonomy" id="85310"/>
    <lineage>
        <taxon>Eukaryota</taxon>
        <taxon>Metazoa</taxon>
        <taxon>Ecdysozoa</taxon>
        <taxon>Arthropoda</taxon>
        <taxon>Hexapoda</taxon>
        <taxon>Insecta</taxon>
        <taxon>Pterygota</taxon>
        <taxon>Neoptera</taxon>
        <taxon>Paraneoptera</taxon>
        <taxon>Hemiptera</taxon>
        <taxon>Heteroptera</taxon>
        <taxon>Panheteroptera</taxon>
        <taxon>Pentatomomorpha</taxon>
        <taxon>Pentatomoidea</taxon>
        <taxon>Pentatomidae</taxon>
        <taxon>Pentatominae</taxon>
        <taxon>Nezara</taxon>
    </lineage>
</organism>
<gene>
    <name evidence="2" type="ORF">NEZAVI_LOCUS456</name>
</gene>
<evidence type="ECO:0000313" key="3">
    <source>
        <dbReference type="Proteomes" id="UP001152798"/>
    </source>
</evidence>
<sequence>MEKPIVFTNLPLCEELCHILVSIDPYEKKDKSVKSDFQWQLLKTRLLLYSERNIIATPAAGMLRYIHIISTKEYLNSGSLSAIFQKLKLKIESVGALSLPMYEQCLIYNLLVKLSPFWNKVEKYFVEGRYFLTHRGALHAIELNVILKGDMLMLYASPLRLWLREVSLFDLLTSSNIKETISKPFYIDLHSERQWVHVLPSFKRGHLVYVTNRIPKDSTFEDYQQMRRHWKNTYGYRLPEDDSSPIYVGISFFGNKDFLYPLECVRRGMHMNMDEPNVVANFAKAVSSKAAHVCGNRIKLRNLTELQNMPKIKISERLKWSESGLAELDSELLNKWLFQSDESLNLTFESQNISLYAEQEQCDMPDDTIEDNPNKKQEYDNWLSKCSQFIDKLTQGGQKRSFLKASRPNFNEISIQSPLKVDSEQQTSLSTITKMEEGSFLHDKESEQKQTPFKPCFNSVCSKTESLELSGKQQQEVHTTMSNCDKILFENNLTHKNEISLTNVVPSTDVPFKPVFKKIKTKGAVKSLQEEKKKVSRTLLKSKSVTSKIYINCNIFQNKGKMDSFVSEMQAVVFENKNVNIISEHNVIKRGNTPASTPKEVIKNIFLII</sequence>
<dbReference type="InterPro" id="IPR031643">
    <property type="entry name" value="DUF4708"/>
</dbReference>
<dbReference type="Proteomes" id="UP001152798">
    <property type="component" value="Chromosome 1"/>
</dbReference>
<protein>
    <recommendedName>
        <fullName evidence="1">DUF4708 domain-containing protein</fullName>
    </recommendedName>
</protein>
<dbReference type="PANTHER" id="PTHR28495:SF1">
    <property type="entry name" value="GENE, 17266-RELATED"/>
    <property type="match status" value="1"/>
</dbReference>
<dbReference type="AlphaFoldDB" id="A0A9P0E5Y7"/>